<dbReference type="EMBL" id="JAAMCP010000007">
    <property type="protein sequence ID" value="NTF37711.1"/>
    <property type="molecule type" value="Genomic_DNA"/>
</dbReference>
<keyword evidence="5" id="KW-1185">Reference proteome</keyword>
<dbReference type="CDD" id="cd10936">
    <property type="entry name" value="CE4_DAC2"/>
    <property type="match status" value="1"/>
</dbReference>
<proteinExistence type="predicted"/>
<feature type="region of interest" description="Disordered" evidence="1">
    <location>
        <begin position="53"/>
        <end position="130"/>
    </location>
</feature>
<dbReference type="KEGG" id="arui:G6M88_06835"/>
<evidence type="ECO:0000313" key="4">
    <source>
        <dbReference type="Proteomes" id="UP000663912"/>
    </source>
</evidence>
<dbReference type="AlphaFoldDB" id="A0AAE7R718"/>
<evidence type="ECO:0000313" key="3">
    <source>
        <dbReference type="EMBL" id="QTG00127.1"/>
    </source>
</evidence>
<gene>
    <name evidence="2" type="ORF">G6L72_13430</name>
    <name evidence="3" type="ORF">G6M88_06835</name>
</gene>
<reference evidence="3" key="2">
    <citation type="submission" date="2020-02" db="EMBL/GenBank/DDBJ databases">
        <title>Unexpected conservation and global transmission of agrobacterial virulence plasmids.</title>
        <authorList>
            <person name="Weisberg A.J."/>
            <person name="Davis E.W. II"/>
            <person name="Tabima J.R."/>
            <person name="Belcher M.S."/>
            <person name="Miller M."/>
            <person name="Kuo C.-H."/>
            <person name="Loper J.E."/>
            <person name="Grunwald N.J."/>
            <person name="Putnam M.L."/>
            <person name="Chang J.H."/>
        </authorList>
    </citation>
    <scope>NUCLEOTIDE SEQUENCE</scope>
    <source>
        <strain evidence="3">W2/73</strain>
    </source>
</reference>
<dbReference type="EMBL" id="CP049206">
    <property type="protein sequence ID" value="QTG00127.1"/>
    <property type="molecule type" value="Genomic_DNA"/>
</dbReference>
<dbReference type="Proteomes" id="UP000663912">
    <property type="component" value="Chromosome 1"/>
</dbReference>
<feature type="compositionally biased region" description="Polar residues" evidence="1">
    <location>
        <begin position="119"/>
        <end position="130"/>
    </location>
</feature>
<dbReference type="RefSeq" id="WP_065700595.1">
    <property type="nucleotide sequence ID" value="NZ_CP049206.1"/>
</dbReference>
<feature type="compositionally biased region" description="Polar residues" evidence="1">
    <location>
        <begin position="87"/>
        <end position="103"/>
    </location>
</feature>
<reference evidence="2 5" key="1">
    <citation type="journal article" date="2020" name="Science">
        <title>Unexpected conservation and global transmission of agrobacterial virulence plasmids.</title>
        <authorList>
            <person name="Weisberg A.J."/>
            <person name="Davis E.W. 2nd"/>
            <person name="Tabima J."/>
            <person name="Belcher M.S."/>
            <person name="Miller M."/>
            <person name="Kuo C.H."/>
            <person name="Loper J.E."/>
            <person name="Grunwald N.J."/>
            <person name="Putnam M.L."/>
            <person name="Chang J.H."/>
        </authorList>
    </citation>
    <scope>NUCLEOTIDE SEQUENCE [LARGE SCALE GENOMIC DNA]</scope>
    <source>
        <strain evidence="2 5">A19/93</strain>
    </source>
</reference>
<dbReference type="Proteomes" id="UP000822331">
    <property type="component" value="Unassembled WGS sequence"/>
</dbReference>
<dbReference type="Gene3D" id="3.20.20.370">
    <property type="entry name" value="Glycoside hydrolase/deacetylase"/>
    <property type="match status" value="1"/>
</dbReference>
<evidence type="ECO:0000313" key="2">
    <source>
        <dbReference type="EMBL" id="NTF37711.1"/>
    </source>
</evidence>
<dbReference type="PANTHER" id="PTHR30105">
    <property type="entry name" value="UNCHARACTERIZED YIBQ-RELATED"/>
    <property type="match status" value="1"/>
</dbReference>
<sequence length="400" mass="42343">MPSDLRKPLMGRQRKKSAGSFRRFSALAALLVLGVGGIGGLSVYTALSPGNLEGSSTAPDVDVTATGTSPKTTTQAASTDQTDGALTPQNGRSGANVQRNTMADGNVVSVYSPRERDNNSPVLMSGQTYGQDPRMAAQPNEELLEDSAFGRLPKISADGLRPMEQYARPWSGARGTRIAIIVGGLGLSQTGTQKAIRDLPPDVTLGFAASGNSLQRWMQESRREGHEILLQVPFEPFGYPGTNPGPDTLLVAGPAKLNLERLHRSMAKITNYTGIMNYLGGRFMADEKALEPVMRDIGKRGLLFLDDGSSAQSKSTAIAKAQSASVGFADLQLDDQVNENAILRKLDDLERIARRNGSAIGVASAFDESIAAISKWSVEASGRGIEIVGVSALVSDKAGP</sequence>
<name>A0AAE7R718_9HYPH</name>
<organism evidence="3 4">
    <name type="scientific">Agrobacterium rubi</name>
    <dbReference type="NCBI Taxonomy" id="28099"/>
    <lineage>
        <taxon>Bacteria</taxon>
        <taxon>Pseudomonadati</taxon>
        <taxon>Pseudomonadota</taxon>
        <taxon>Alphaproteobacteria</taxon>
        <taxon>Hyphomicrobiales</taxon>
        <taxon>Rhizobiaceae</taxon>
        <taxon>Rhizobium/Agrobacterium group</taxon>
        <taxon>Agrobacterium</taxon>
    </lineage>
</organism>
<dbReference type="InterPro" id="IPR011330">
    <property type="entry name" value="Glyco_hydro/deAcase_b/a-brl"/>
</dbReference>
<evidence type="ECO:0000256" key="1">
    <source>
        <dbReference type="SAM" id="MobiDB-lite"/>
    </source>
</evidence>
<dbReference type="GO" id="GO:0005975">
    <property type="term" value="P:carbohydrate metabolic process"/>
    <property type="evidence" value="ECO:0007669"/>
    <property type="project" value="InterPro"/>
</dbReference>
<accession>A0AAE7R718</accession>
<dbReference type="SUPFAM" id="SSF88713">
    <property type="entry name" value="Glycoside hydrolase/deacetylase"/>
    <property type="match status" value="1"/>
</dbReference>
<dbReference type="InterPro" id="IPR006837">
    <property type="entry name" value="Divergent_DAC"/>
</dbReference>
<dbReference type="Pfam" id="PF04748">
    <property type="entry name" value="Polysacc_deac_2"/>
    <property type="match status" value="1"/>
</dbReference>
<dbReference type="PANTHER" id="PTHR30105:SF2">
    <property type="entry name" value="DIVERGENT POLYSACCHARIDE DEACETYLASE SUPERFAMILY"/>
    <property type="match status" value="1"/>
</dbReference>
<evidence type="ECO:0000313" key="5">
    <source>
        <dbReference type="Proteomes" id="UP000822331"/>
    </source>
</evidence>
<protein>
    <submittedName>
        <fullName evidence="3">Divergent polysaccharide deacetylase family protein</fullName>
    </submittedName>
</protein>
<feature type="compositionally biased region" description="Low complexity" evidence="1">
    <location>
        <begin position="72"/>
        <end position="83"/>
    </location>
</feature>